<evidence type="ECO:0000256" key="6">
    <source>
        <dbReference type="ARBA" id="ARBA00022989"/>
    </source>
</evidence>
<feature type="transmembrane region" description="Helical" evidence="9">
    <location>
        <begin position="316"/>
        <end position="339"/>
    </location>
</feature>
<dbReference type="AlphaFoldDB" id="A0A7X5LIM9"/>
<dbReference type="Proteomes" id="UP000470213">
    <property type="component" value="Unassembled WGS sequence"/>
</dbReference>
<reference evidence="11 12" key="1">
    <citation type="submission" date="2020-01" db="EMBL/GenBank/DDBJ databases">
        <authorList>
            <person name="Chen J."/>
            <person name="Zhu S."/>
            <person name="Yang J."/>
        </authorList>
    </citation>
    <scope>NUCLEOTIDE SEQUENCE [LARGE SCALE GENOMIC DNA]</scope>
    <source>
        <strain evidence="11 12">345S023</strain>
    </source>
</reference>
<evidence type="ECO:0000256" key="4">
    <source>
        <dbReference type="ARBA" id="ARBA00022475"/>
    </source>
</evidence>
<proteinExistence type="inferred from homology"/>
<comment type="caution">
    <text evidence="11">The sequence shown here is derived from an EMBL/GenBank/DDBJ whole genome shotgun (WGS) entry which is preliminary data.</text>
</comment>
<keyword evidence="3" id="KW-0050">Antiport</keyword>
<feature type="transmembrane region" description="Helical" evidence="9">
    <location>
        <begin position="111"/>
        <end position="144"/>
    </location>
</feature>
<feature type="transmembrane region" description="Helical" evidence="9">
    <location>
        <begin position="413"/>
        <end position="433"/>
    </location>
</feature>
<keyword evidence="6 9" id="KW-1133">Transmembrane helix</keyword>
<evidence type="ECO:0000256" key="3">
    <source>
        <dbReference type="ARBA" id="ARBA00022449"/>
    </source>
</evidence>
<organism evidence="11 12">
    <name type="scientific">Alteromonas profundi</name>
    <dbReference type="NCBI Taxonomy" id="2696062"/>
    <lineage>
        <taxon>Bacteria</taxon>
        <taxon>Pseudomonadati</taxon>
        <taxon>Pseudomonadota</taxon>
        <taxon>Gammaproteobacteria</taxon>
        <taxon>Alteromonadales</taxon>
        <taxon>Alteromonadaceae</taxon>
        <taxon>Alteromonas/Salinimonas group</taxon>
        <taxon>Alteromonas</taxon>
    </lineage>
</organism>
<dbReference type="GO" id="GO:0015297">
    <property type="term" value="F:antiporter activity"/>
    <property type="evidence" value="ECO:0007669"/>
    <property type="project" value="UniProtKB-KW"/>
</dbReference>
<comment type="subcellular location">
    <subcellularLocation>
        <location evidence="1">Cell membrane</location>
        <topology evidence="1">Multi-pass membrane protein</topology>
    </subcellularLocation>
</comment>
<dbReference type="GO" id="GO:0005886">
    <property type="term" value="C:plasma membrane"/>
    <property type="evidence" value="ECO:0007669"/>
    <property type="project" value="UniProtKB-SubCell"/>
</dbReference>
<dbReference type="NCBIfam" id="TIGR00931">
    <property type="entry name" value="antiport_nhaC"/>
    <property type="match status" value="1"/>
</dbReference>
<feature type="transmembrane region" description="Helical" evidence="9">
    <location>
        <begin position="439"/>
        <end position="460"/>
    </location>
</feature>
<name>A0A7X5LIM9_9ALTE</name>
<evidence type="ECO:0000256" key="1">
    <source>
        <dbReference type="ARBA" id="ARBA00004651"/>
    </source>
</evidence>
<evidence type="ECO:0000313" key="12">
    <source>
        <dbReference type="Proteomes" id="UP000470213"/>
    </source>
</evidence>
<evidence type="ECO:0000313" key="11">
    <source>
        <dbReference type="EMBL" id="NDV90050.1"/>
    </source>
</evidence>
<evidence type="ECO:0000256" key="7">
    <source>
        <dbReference type="ARBA" id="ARBA00023136"/>
    </source>
</evidence>
<dbReference type="InterPro" id="IPR018461">
    <property type="entry name" value="Na/H_Antiport_NhaC-like_C"/>
</dbReference>
<feature type="transmembrane region" description="Helical" evidence="9">
    <location>
        <begin position="237"/>
        <end position="255"/>
    </location>
</feature>
<keyword evidence="4" id="KW-1003">Cell membrane</keyword>
<feature type="transmembrane region" description="Helical" evidence="9">
    <location>
        <begin position="199"/>
        <end position="217"/>
    </location>
</feature>
<evidence type="ECO:0000259" key="10">
    <source>
        <dbReference type="Pfam" id="PF03553"/>
    </source>
</evidence>
<feature type="transmembrane region" description="Helical" evidence="9">
    <location>
        <begin position="12"/>
        <end position="32"/>
    </location>
</feature>
<evidence type="ECO:0000256" key="9">
    <source>
        <dbReference type="SAM" id="Phobius"/>
    </source>
</evidence>
<protein>
    <submittedName>
        <fullName evidence="11">Na+/H+ antiporter NhaC</fullName>
    </submittedName>
</protein>
<dbReference type="InterPro" id="IPR004770">
    <property type="entry name" value="Na/H_antiport_NhaC"/>
</dbReference>
<gene>
    <name evidence="11" type="primary">nhaC</name>
    <name evidence="11" type="ORF">GTH32_02435</name>
</gene>
<evidence type="ECO:0000256" key="8">
    <source>
        <dbReference type="ARBA" id="ARBA00038435"/>
    </source>
</evidence>
<dbReference type="RefSeq" id="WP_163083637.1">
    <property type="nucleotide sequence ID" value="NZ_JAAAWN010000002.1"/>
</dbReference>
<comment type="similarity">
    <text evidence="8">Belongs to the NhaC Na(+)/H(+) (TC 2.A.35) antiporter family.</text>
</comment>
<keyword evidence="5 9" id="KW-0812">Transmembrane</keyword>
<feature type="domain" description="Na+/H+ antiporter NhaC-like C-terminal" evidence="10">
    <location>
        <begin position="162"/>
        <end position="463"/>
    </location>
</feature>
<dbReference type="Pfam" id="PF03553">
    <property type="entry name" value="Na_H_antiporter"/>
    <property type="match status" value="1"/>
</dbReference>
<evidence type="ECO:0000256" key="2">
    <source>
        <dbReference type="ARBA" id="ARBA00022448"/>
    </source>
</evidence>
<evidence type="ECO:0000256" key="5">
    <source>
        <dbReference type="ARBA" id="ARBA00022692"/>
    </source>
</evidence>
<sequence length="495" mass="51923">MEKKELVTPGLAVALTPVVLTLLILGTQIFYFGVFEPHIPLVIGLALTSLLGVYLGLTWEDIREGIFHVIHVALPSVSVLITVGMIIGVWIASGTVPTIIYYGLNALSPQIFLAAGMVICAVVSVSLGTSWGSVGTVGLALMGIGEGFDIPMYWTAGAVVSGAFFGDKVSPLSDTTNLAPAVTGTDVFSHIKNMMATTIPAMVIALVIYIAVGFFVIDTQSVSFAKISGITTALENNFYISPWALVPALVVMALALKKCPPLPSLFAGVVVGSAMAMVTQGQSLQSVFDFANNGYAIETGIAEIDSLLNRGGIQSMMWTISLVLIALGFGGALETTGCLRSIINAIKSKATTFAGTQTAAVGTAFATNLVAGDPYLSVALPGRMYSPVYRGMGYSTLNLSRGIEEGGTLMSPLIPWNAGGAFVISALGLGVSGDNLQNLLYIPLAFACWTAPLIGIFYAFTGLYSPKASDEERARWKESGETIAKFNKDGSPKID</sequence>
<feature type="transmembrane region" description="Helical" evidence="9">
    <location>
        <begin position="69"/>
        <end position="91"/>
    </location>
</feature>
<dbReference type="PANTHER" id="PTHR33451">
    <property type="entry name" value="MALATE-2H(+)/NA(+)-LACTATE ANTIPORTER"/>
    <property type="match status" value="1"/>
</dbReference>
<keyword evidence="12" id="KW-1185">Reference proteome</keyword>
<dbReference type="PANTHER" id="PTHR33451:SF3">
    <property type="entry name" value="MALATE-2H(+)_NA(+)-LACTATE ANTIPORTER"/>
    <property type="match status" value="1"/>
</dbReference>
<feature type="transmembrane region" description="Helical" evidence="9">
    <location>
        <begin position="38"/>
        <end position="57"/>
    </location>
</feature>
<dbReference type="EMBL" id="JAAAWN010000002">
    <property type="protein sequence ID" value="NDV90050.1"/>
    <property type="molecule type" value="Genomic_DNA"/>
</dbReference>
<dbReference type="InterPro" id="IPR052180">
    <property type="entry name" value="NhaC_Na-H+_Antiporter"/>
</dbReference>
<keyword evidence="2" id="KW-0813">Transport</keyword>
<keyword evidence="7 9" id="KW-0472">Membrane</keyword>
<accession>A0A7X5LIM9</accession>